<dbReference type="PANTHER" id="PTHR48027">
    <property type="entry name" value="HETEROGENEOUS NUCLEAR RIBONUCLEOPROTEIN 87F-RELATED"/>
    <property type="match status" value="1"/>
</dbReference>
<accession>A0A8H5IB29</accession>
<dbReference type="InterPro" id="IPR000504">
    <property type="entry name" value="RRM_dom"/>
</dbReference>
<feature type="transmembrane region" description="Helical" evidence="3">
    <location>
        <begin position="20"/>
        <end position="38"/>
    </location>
</feature>
<keyword evidence="1 2" id="KW-0694">RNA-binding</keyword>
<dbReference type="SUPFAM" id="SSF54928">
    <property type="entry name" value="RNA-binding domain, RBD"/>
    <property type="match status" value="2"/>
</dbReference>
<dbReference type="AlphaFoldDB" id="A0A8H5IB29"/>
<dbReference type="InterPro" id="IPR052462">
    <property type="entry name" value="SLIRP/GR-RBP-like"/>
</dbReference>
<reference evidence="5 6" key="1">
    <citation type="submission" date="2020-05" db="EMBL/GenBank/DDBJ databases">
        <title>Identification and distribution of gene clusters putatively required for synthesis of sphingolipid metabolism inhibitors in phylogenetically diverse species of the filamentous fungus Fusarium.</title>
        <authorList>
            <person name="Kim H.-S."/>
            <person name="Busman M."/>
            <person name="Brown D.W."/>
            <person name="Divon H."/>
            <person name="Uhlig S."/>
            <person name="Proctor R.H."/>
        </authorList>
    </citation>
    <scope>NUCLEOTIDE SEQUENCE [LARGE SCALE GENOMIC DNA]</scope>
    <source>
        <strain evidence="5 6">NRRL 13617</strain>
    </source>
</reference>
<evidence type="ECO:0000256" key="3">
    <source>
        <dbReference type="SAM" id="Phobius"/>
    </source>
</evidence>
<evidence type="ECO:0000259" key="4">
    <source>
        <dbReference type="PROSITE" id="PS50102"/>
    </source>
</evidence>
<dbReference type="InterPro" id="IPR012677">
    <property type="entry name" value="Nucleotide-bd_a/b_plait_sf"/>
</dbReference>
<dbReference type="Pfam" id="PF00076">
    <property type="entry name" value="RRM_1"/>
    <property type="match status" value="2"/>
</dbReference>
<dbReference type="OrthoDB" id="439808at2759"/>
<organism evidence="5 6">
    <name type="scientific">Fusarium phyllophilum</name>
    <dbReference type="NCBI Taxonomy" id="47803"/>
    <lineage>
        <taxon>Eukaryota</taxon>
        <taxon>Fungi</taxon>
        <taxon>Dikarya</taxon>
        <taxon>Ascomycota</taxon>
        <taxon>Pezizomycotina</taxon>
        <taxon>Sordariomycetes</taxon>
        <taxon>Hypocreomycetidae</taxon>
        <taxon>Hypocreales</taxon>
        <taxon>Nectriaceae</taxon>
        <taxon>Fusarium</taxon>
        <taxon>Fusarium fujikuroi species complex</taxon>
    </lineage>
</organism>
<dbReference type="Gene3D" id="3.30.70.330">
    <property type="match status" value="2"/>
</dbReference>
<dbReference type="InterPro" id="IPR035979">
    <property type="entry name" value="RBD_domain_sf"/>
</dbReference>
<dbReference type="PROSITE" id="PS50102">
    <property type="entry name" value="RRM"/>
    <property type="match status" value="2"/>
</dbReference>
<comment type="caution">
    <text evidence="5">The sequence shown here is derived from an EMBL/GenBank/DDBJ whole genome shotgun (WGS) entry which is preliminary data.</text>
</comment>
<keyword evidence="6" id="KW-1185">Reference proteome</keyword>
<proteinExistence type="predicted"/>
<feature type="domain" description="RRM" evidence="4">
    <location>
        <begin position="149"/>
        <end position="196"/>
    </location>
</feature>
<name>A0A8H5IB29_9HYPO</name>
<keyword evidence="3" id="KW-0812">Transmembrane</keyword>
<feature type="domain" description="RRM" evidence="4">
    <location>
        <begin position="62"/>
        <end position="140"/>
    </location>
</feature>
<evidence type="ECO:0000313" key="6">
    <source>
        <dbReference type="Proteomes" id="UP000582016"/>
    </source>
</evidence>
<protein>
    <submittedName>
        <fullName evidence="5">Glycine-rich rna binding protein</fullName>
    </submittedName>
</protein>
<dbReference type="EMBL" id="JAAOAQ010000821">
    <property type="protein sequence ID" value="KAF5533878.1"/>
    <property type="molecule type" value="Genomic_DNA"/>
</dbReference>
<keyword evidence="3" id="KW-1133">Transmembrane helix</keyword>
<gene>
    <name evidence="5" type="ORF">FPHYL_13545</name>
</gene>
<keyword evidence="3" id="KW-0472">Membrane</keyword>
<dbReference type="GO" id="GO:0003723">
    <property type="term" value="F:RNA binding"/>
    <property type="evidence" value="ECO:0007669"/>
    <property type="project" value="UniProtKB-UniRule"/>
</dbReference>
<evidence type="ECO:0000256" key="1">
    <source>
        <dbReference type="ARBA" id="ARBA00022884"/>
    </source>
</evidence>
<dbReference type="CDD" id="cd21608">
    <property type="entry name" value="RRM2_NsCP33_like"/>
    <property type="match status" value="1"/>
</dbReference>
<evidence type="ECO:0000256" key="2">
    <source>
        <dbReference type="PROSITE-ProRule" id="PRU00176"/>
    </source>
</evidence>
<dbReference type="Proteomes" id="UP000582016">
    <property type="component" value="Unassembled WGS sequence"/>
</dbReference>
<dbReference type="InterPro" id="IPR048289">
    <property type="entry name" value="RRM2_NsCP33-like"/>
</dbReference>
<evidence type="ECO:0000313" key="5">
    <source>
        <dbReference type="EMBL" id="KAF5533878.1"/>
    </source>
</evidence>
<sequence length="234" mass="25951">MLQLFKRSLIFGPIADRLSFVLAAWTYVYSILGYVFLLHTKNWATLDTQSSPCQNPDTLESTKLHVDNISWHTTEDTLREVFGEYGEVTDTTVMRDVDTGRSRHFGFVTFETYKEACLARDSLNNQEVDGRRLKVREAPIRIQGSGEIVMRDRDTGRSQGFGFVTYSNPNEAESAIGAMNEQEIDGNHVKVNLANARVTGGGGGGYQGGYGGGYQQRGRYGDGGYPQGGYVEGY</sequence>
<dbReference type="SMART" id="SM00360">
    <property type="entry name" value="RRM"/>
    <property type="match status" value="2"/>
</dbReference>